<dbReference type="EMBL" id="PYGK01000003">
    <property type="protein sequence ID" value="PSL33474.1"/>
    <property type="molecule type" value="Genomic_DNA"/>
</dbReference>
<proteinExistence type="inferred from homology"/>
<dbReference type="InterPro" id="IPR000352">
    <property type="entry name" value="Pep_chain_release_fac_I"/>
</dbReference>
<dbReference type="Pfam" id="PF00472">
    <property type="entry name" value="RF-1"/>
    <property type="match status" value="1"/>
</dbReference>
<organism evidence="3 4">
    <name type="scientific">Chitinophaga ginsengisoli</name>
    <dbReference type="NCBI Taxonomy" id="363837"/>
    <lineage>
        <taxon>Bacteria</taxon>
        <taxon>Pseudomonadati</taxon>
        <taxon>Bacteroidota</taxon>
        <taxon>Chitinophagia</taxon>
        <taxon>Chitinophagales</taxon>
        <taxon>Chitinophagaceae</taxon>
        <taxon>Chitinophaga</taxon>
    </lineage>
</organism>
<evidence type="ECO:0000256" key="1">
    <source>
        <dbReference type="ARBA" id="ARBA00010835"/>
    </source>
</evidence>
<dbReference type="Gene3D" id="3.30.160.20">
    <property type="match status" value="1"/>
</dbReference>
<comment type="caution">
    <text evidence="3">The sequence shown here is derived from an EMBL/GenBank/DDBJ whole genome shotgun (WGS) entry which is preliminary data.</text>
</comment>
<gene>
    <name evidence="3" type="ORF">CLV42_103457</name>
</gene>
<dbReference type="PROSITE" id="PS00745">
    <property type="entry name" value="RF_PROK_I"/>
    <property type="match status" value="1"/>
</dbReference>
<comment type="similarity">
    <text evidence="1">Belongs to the prokaryotic/mitochondrial release factor family.</text>
</comment>
<dbReference type="PANTHER" id="PTHR43804">
    <property type="entry name" value="LD18447P"/>
    <property type="match status" value="1"/>
</dbReference>
<feature type="domain" description="Prokaryotic-type class I peptide chain release factors" evidence="2">
    <location>
        <begin position="125"/>
        <end position="141"/>
    </location>
</feature>
<dbReference type="InterPro" id="IPR050057">
    <property type="entry name" value="Prokaryotic/Mito_RF"/>
</dbReference>
<protein>
    <submittedName>
        <fullName evidence="3">Peptide chain release factor</fullName>
    </submittedName>
</protein>
<dbReference type="PANTHER" id="PTHR43804:SF9">
    <property type="entry name" value="PEPTIDE CHAIN RELEASE FACTOR HOMOLOG-RELATED"/>
    <property type="match status" value="1"/>
</dbReference>
<dbReference type="OrthoDB" id="9815709at2"/>
<keyword evidence="4" id="KW-1185">Reference proteome</keyword>
<accession>A0A2P8GHM8</accession>
<evidence type="ECO:0000313" key="4">
    <source>
        <dbReference type="Proteomes" id="UP000240978"/>
    </source>
</evidence>
<name>A0A2P8GHM8_9BACT</name>
<dbReference type="NCBIfam" id="TIGR03072">
    <property type="entry name" value="release_prfH"/>
    <property type="match status" value="1"/>
</dbReference>
<dbReference type="RefSeq" id="WP_106601775.1">
    <property type="nucleotide sequence ID" value="NZ_PYGK01000003.1"/>
</dbReference>
<evidence type="ECO:0000259" key="2">
    <source>
        <dbReference type="PROSITE" id="PS00745"/>
    </source>
</evidence>
<dbReference type="Proteomes" id="UP000240978">
    <property type="component" value="Unassembled WGS sequence"/>
</dbReference>
<evidence type="ECO:0000313" key="3">
    <source>
        <dbReference type="EMBL" id="PSL33474.1"/>
    </source>
</evidence>
<dbReference type="InterPro" id="IPR017509">
    <property type="entry name" value="PrfH"/>
</dbReference>
<dbReference type="Gene3D" id="3.30.70.1660">
    <property type="match status" value="1"/>
</dbReference>
<dbReference type="AlphaFoldDB" id="A0A2P8GHM8"/>
<reference evidence="3 4" key="1">
    <citation type="submission" date="2018-03" db="EMBL/GenBank/DDBJ databases">
        <title>Genomic Encyclopedia of Archaeal and Bacterial Type Strains, Phase II (KMG-II): from individual species to whole genera.</title>
        <authorList>
            <person name="Goeker M."/>
        </authorList>
    </citation>
    <scope>NUCLEOTIDE SEQUENCE [LARGE SCALE GENOMIC DNA]</scope>
    <source>
        <strain evidence="3 4">DSM 18107</strain>
    </source>
</reference>
<dbReference type="SUPFAM" id="SSF75620">
    <property type="entry name" value="Release factor"/>
    <property type="match status" value="1"/>
</dbReference>
<dbReference type="InterPro" id="IPR045853">
    <property type="entry name" value="Pep_chain_release_fac_I_sf"/>
</dbReference>
<dbReference type="GO" id="GO:0003747">
    <property type="term" value="F:translation release factor activity"/>
    <property type="evidence" value="ECO:0007669"/>
    <property type="project" value="InterPro"/>
</dbReference>
<sequence length="210" mass="24149">MNKSMIQVTAGRGPAECTRVVARVVELMMKAARAQELDIQLLESKKGDLKGTLLSAVLIVKEKENAKKKVLDVFIQEWRGTVQWIAESPYRKFHKRKNWFVGVEVFDVKEQLKWDLKDVKLESCRASGPGGQHVNKVETAVRGTHIPSGIQVLAMDSRSQLQNKQLCLERLEAKFMSWQMEQLLARRQDQWQEHNELERGRAVKVITDKL</sequence>